<gene>
    <name evidence="4" type="ordered locus">TOPB45_0817</name>
</gene>
<accession>F8C5E4</accession>
<keyword evidence="1" id="KW-0175">Coiled coil</keyword>
<evidence type="ECO:0000313" key="4">
    <source>
        <dbReference type="EMBL" id="AEH22916.1"/>
    </source>
</evidence>
<dbReference type="EMBL" id="CP002829">
    <property type="protein sequence ID" value="AEH22916.1"/>
    <property type="molecule type" value="Genomic_DNA"/>
</dbReference>
<feature type="compositionally biased region" description="Basic and acidic residues" evidence="2">
    <location>
        <begin position="852"/>
        <end position="871"/>
    </location>
</feature>
<name>F8C5E4_THEGP</name>
<evidence type="ECO:0000259" key="3">
    <source>
        <dbReference type="PROSITE" id="PS50106"/>
    </source>
</evidence>
<proteinExistence type="predicted"/>
<dbReference type="InterPro" id="IPR036034">
    <property type="entry name" value="PDZ_sf"/>
</dbReference>
<dbReference type="OrthoDB" id="9758917at2"/>
<evidence type="ECO:0000313" key="5">
    <source>
        <dbReference type="Proteomes" id="UP000006583"/>
    </source>
</evidence>
<protein>
    <submittedName>
        <fullName evidence="4">PDZ/DHR/GLGF domain protein</fullName>
    </submittedName>
</protein>
<dbReference type="SUPFAM" id="SSF50156">
    <property type="entry name" value="PDZ domain-like"/>
    <property type="match status" value="1"/>
</dbReference>
<keyword evidence="5" id="KW-1185">Reference proteome</keyword>
<dbReference type="KEGG" id="top:TOPB45_0817"/>
<dbReference type="PATRIC" id="fig|795359.3.peg.824"/>
<dbReference type="Gene3D" id="2.30.42.10">
    <property type="match status" value="1"/>
</dbReference>
<feature type="coiled-coil region" evidence="1">
    <location>
        <begin position="1040"/>
        <end position="1067"/>
    </location>
</feature>
<evidence type="ECO:0000256" key="1">
    <source>
        <dbReference type="SAM" id="Coils"/>
    </source>
</evidence>
<dbReference type="PROSITE" id="PS50106">
    <property type="entry name" value="PDZ"/>
    <property type="match status" value="1"/>
</dbReference>
<dbReference type="HOGENOM" id="CLU_286960_0_0_0"/>
<sequence length="1073" mass="122459">MLKRFNLILFLTFFMVCIFYSYSTGSRNPRSEGLNNKGVYVVNVIESSPAAKAGVFPGDIILLINGLPVSSENIESLLLDAVNTGKNPVVLVILRQGKTLSLSANIPKENPTLGVTIKPPQEMLSVASGGFSGERLIDKANRKVDIPDKTSLLAKVSSFNVLDGVFIDKNTGEITFVGHYDDRYKTGPLPYIQILDEALTYPYPYFSLDPTENTYKALNEIKSIFDREMERIARDHAYGANWVSSILKEVLYASFPLPEKQILLARLKAYSITPEEFKAYLDWDPKSKNWRFDNRAQIEQYVALQNFFYKLFVAAGFEGKYGAAVVQMWGFRRFAEVYGTDHAGHWFREIYETLGVIDEFEKIRSDYNSGKLNDREAIRQLLFLFYKNFLKGIGVKESTIDELIKRAPAEKVFDQELSEFTNRKLEEIQTEVILNIILNNLVLSDSFLKKRFKLPLIETKPTYVNLSSETYIAKTFFYADYTLKYLTTLNLETANLKDFYPFIAYLNKRVDEKGKGGEFQGMKSGFDRYWLFPGKVELKVSPDNSAFYFIKSEVKIGSEPLTSGMPSWYNDILREYVEILTGRYEEFAQIFPSLHTMREIQKVLALARWIKANNLKVVLPAYQKVDLEGLSGVSGATVATFSYSKIRDSFSFFVENHGGGVDYREKSNAWIQGNYIETKDALHQLAASSALAEKALNSALAGDLESARDFAEKSAQAMVGQIDLSALGAKIGPYVHPKLSNLPIGSQGVLNKKVLEVVSANLDAYTRLKREVYSAESIKNTEPEKYELILTKAKEEEAKVKASLQKLNELLSYYRQNPLDYLTLGQKIAELTPNQTLGIDPTVLKQKPKPATLDERAESRGRSEKESLLPDEKKLREELSDLRHKLYLAKTNLDKLTKGMLENTKEFESWREETEKAISRSEERFKEIMLDIFQDSLFKQLKKYFSKSSDRVKELERFKQLLNTKDYTDWASVEQHTWEDIAEGVVKAINAMPGISDTAQDLVKVTSHLINTGYDVTVVFIHWRKMKEFEKNLDLYYKAVSAQKEYIEKTMKRIKEIEEELQKLNQKSQGGLL</sequence>
<dbReference type="Pfam" id="PF13180">
    <property type="entry name" value="PDZ_2"/>
    <property type="match status" value="1"/>
</dbReference>
<feature type="region of interest" description="Disordered" evidence="2">
    <location>
        <begin position="839"/>
        <end position="871"/>
    </location>
</feature>
<dbReference type="InterPro" id="IPR001478">
    <property type="entry name" value="PDZ"/>
</dbReference>
<evidence type="ECO:0000256" key="2">
    <source>
        <dbReference type="SAM" id="MobiDB-lite"/>
    </source>
</evidence>
<dbReference type="eggNOG" id="COG0265">
    <property type="taxonomic scope" value="Bacteria"/>
</dbReference>
<dbReference type="AlphaFoldDB" id="F8C5E4"/>
<reference evidence="4 5" key="1">
    <citation type="journal article" date="2013" name="Genome Announc.">
        <title>Complete genome sequence of the hyperthermophilic sulfate-reducing bacterium Thermodesulfobacterium geofontis OPF15T.</title>
        <authorList>
            <person name="Elkins J.G."/>
            <person name="Hamilton-Brehm S.D."/>
            <person name="Lucas S."/>
            <person name="Han J."/>
            <person name="Lapidus A."/>
            <person name="Cheng J.F."/>
            <person name="Goodwin L.A."/>
            <person name="Pitluck S."/>
            <person name="Peters L."/>
            <person name="Mikhailova N."/>
            <person name="Davenport K.W."/>
            <person name="Detter J.C."/>
            <person name="Han C.S."/>
            <person name="Tapia R."/>
            <person name="Land M.L."/>
            <person name="Hauser L."/>
            <person name="Kyrpides N.C."/>
            <person name="Ivanova N.N."/>
            <person name="Pagani I."/>
            <person name="Bruce D."/>
            <person name="Woyke T."/>
            <person name="Cottingham R.W."/>
        </authorList>
    </citation>
    <scope>NUCLEOTIDE SEQUENCE [LARGE SCALE GENOMIC DNA]</scope>
    <source>
        <strain evidence="4 5">OPF15</strain>
    </source>
</reference>
<dbReference type="CDD" id="cd06779">
    <property type="entry name" value="cpPDZ_Deg_HtrA-like"/>
    <property type="match status" value="1"/>
</dbReference>
<organism evidence="4 5">
    <name type="scientific">Thermodesulfobacterium geofontis (strain OPF15)</name>
    <dbReference type="NCBI Taxonomy" id="795359"/>
    <lineage>
        <taxon>Bacteria</taxon>
        <taxon>Pseudomonadati</taxon>
        <taxon>Thermodesulfobacteriota</taxon>
        <taxon>Thermodesulfobacteria</taxon>
        <taxon>Thermodesulfobacteriales</taxon>
        <taxon>Thermodesulfobacteriaceae</taxon>
        <taxon>Thermodesulfobacterium</taxon>
    </lineage>
</organism>
<feature type="domain" description="PDZ" evidence="3">
    <location>
        <begin position="19"/>
        <end position="97"/>
    </location>
</feature>
<dbReference type="eggNOG" id="COG1293">
    <property type="taxonomic scope" value="Bacteria"/>
</dbReference>
<dbReference type="STRING" id="795359.TOPB45_0817"/>
<dbReference type="SMART" id="SM00228">
    <property type="entry name" value="PDZ"/>
    <property type="match status" value="1"/>
</dbReference>
<dbReference type="RefSeq" id="WP_013909615.1">
    <property type="nucleotide sequence ID" value="NC_015682.1"/>
</dbReference>
<dbReference type="Proteomes" id="UP000006583">
    <property type="component" value="Chromosome"/>
</dbReference>